<dbReference type="EC" id="1.1.99.39" evidence="5"/>
<comment type="cofactor">
    <cofactor evidence="1">
        <name>FAD</name>
        <dbReference type="ChEBI" id="CHEBI:57692"/>
    </cofactor>
</comment>
<protein>
    <recommendedName>
        <fullName evidence="6">D-2-hydroxyglutarate dehydrogenase, mitochondrial</fullName>
        <ecNumber evidence="5">1.1.99.39</ecNumber>
    </recommendedName>
</protein>
<keyword evidence="3" id="KW-0274">FAD</keyword>
<evidence type="ECO:0000259" key="9">
    <source>
        <dbReference type="Pfam" id="PF02913"/>
    </source>
</evidence>
<comment type="caution">
    <text evidence="10">The sequence shown here is derived from an EMBL/GenBank/DDBJ whole genome shotgun (WGS) entry which is preliminary data.</text>
</comment>
<dbReference type="AlphaFoldDB" id="A0AAV8WU22"/>
<dbReference type="InterPro" id="IPR016164">
    <property type="entry name" value="FAD-linked_Oxase-like_C"/>
</dbReference>
<comment type="function">
    <text evidence="7">Catalyzes the oxidation of D-2-hydroxyglutarate (D-2-HG) to alpha-ketoglutarate. Also catalyzes the oxidation of other D-2-hydroxyacids, such as D-malate (D-MAL) and D-lactate (D-LAC). Exhibits high activities towards D-2-HG and D-MAL but a very weak activity towards D-LAC.</text>
</comment>
<evidence type="ECO:0000256" key="4">
    <source>
        <dbReference type="ARBA" id="ARBA00023002"/>
    </source>
</evidence>
<dbReference type="SUPFAM" id="SSF55103">
    <property type="entry name" value="FAD-linked oxidases, C-terminal domain"/>
    <property type="match status" value="1"/>
</dbReference>
<proteinExistence type="predicted"/>
<organism evidence="10 11">
    <name type="scientific">Rhamnusium bicolor</name>
    <dbReference type="NCBI Taxonomy" id="1586634"/>
    <lineage>
        <taxon>Eukaryota</taxon>
        <taxon>Metazoa</taxon>
        <taxon>Ecdysozoa</taxon>
        <taxon>Arthropoda</taxon>
        <taxon>Hexapoda</taxon>
        <taxon>Insecta</taxon>
        <taxon>Pterygota</taxon>
        <taxon>Neoptera</taxon>
        <taxon>Endopterygota</taxon>
        <taxon>Coleoptera</taxon>
        <taxon>Polyphaga</taxon>
        <taxon>Cucujiformia</taxon>
        <taxon>Chrysomeloidea</taxon>
        <taxon>Cerambycidae</taxon>
        <taxon>Lepturinae</taxon>
        <taxon>Rhagiini</taxon>
        <taxon>Rhamnusium</taxon>
    </lineage>
</organism>
<dbReference type="GO" id="GO:0051990">
    <property type="term" value="F:(R)-2-hydroxyglutarate dehydrogenase activity"/>
    <property type="evidence" value="ECO:0007669"/>
    <property type="project" value="UniProtKB-EC"/>
</dbReference>
<accession>A0AAV8WU22</accession>
<keyword evidence="4" id="KW-0560">Oxidoreductase</keyword>
<comment type="catalytic activity">
    <reaction evidence="8">
        <text>(R)-malate + A = oxaloacetate + AH2</text>
        <dbReference type="Rhea" id="RHEA:67460"/>
        <dbReference type="ChEBI" id="CHEBI:13193"/>
        <dbReference type="ChEBI" id="CHEBI:15588"/>
        <dbReference type="ChEBI" id="CHEBI:16452"/>
        <dbReference type="ChEBI" id="CHEBI:17499"/>
    </reaction>
    <physiologicalReaction direction="left-to-right" evidence="8">
        <dbReference type="Rhea" id="RHEA:67461"/>
    </physiologicalReaction>
</comment>
<evidence type="ECO:0000256" key="5">
    <source>
        <dbReference type="ARBA" id="ARBA00039003"/>
    </source>
</evidence>
<name>A0AAV8WU22_9CUCU</name>
<evidence type="ECO:0000256" key="1">
    <source>
        <dbReference type="ARBA" id="ARBA00001974"/>
    </source>
</evidence>
<dbReference type="Proteomes" id="UP001162156">
    <property type="component" value="Unassembled WGS sequence"/>
</dbReference>
<dbReference type="GO" id="GO:0005739">
    <property type="term" value="C:mitochondrion"/>
    <property type="evidence" value="ECO:0007669"/>
    <property type="project" value="TreeGrafter"/>
</dbReference>
<keyword evidence="2" id="KW-0285">Flavoprotein</keyword>
<evidence type="ECO:0000256" key="8">
    <source>
        <dbReference type="ARBA" id="ARBA00049267"/>
    </source>
</evidence>
<dbReference type="GO" id="GO:0050660">
    <property type="term" value="F:flavin adenine dinucleotide binding"/>
    <property type="evidence" value="ECO:0007669"/>
    <property type="project" value="InterPro"/>
</dbReference>
<evidence type="ECO:0000313" key="10">
    <source>
        <dbReference type="EMBL" id="KAJ8929676.1"/>
    </source>
</evidence>
<evidence type="ECO:0000256" key="7">
    <source>
        <dbReference type="ARBA" id="ARBA00045410"/>
    </source>
</evidence>
<dbReference type="EMBL" id="JANEYF010004917">
    <property type="protein sequence ID" value="KAJ8929676.1"/>
    <property type="molecule type" value="Genomic_DNA"/>
</dbReference>
<evidence type="ECO:0000256" key="6">
    <source>
        <dbReference type="ARBA" id="ARBA00039639"/>
    </source>
</evidence>
<evidence type="ECO:0000256" key="3">
    <source>
        <dbReference type="ARBA" id="ARBA00022827"/>
    </source>
</evidence>
<dbReference type="InterPro" id="IPR051264">
    <property type="entry name" value="FAD-oxidored/transferase_4"/>
</dbReference>
<evidence type="ECO:0000313" key="11">
    <source>
        <dbReference type="Proteomes" id="UP001162156"/>
    </source>
</evidence>
<sequence length="80" mass="9609">MMAIWRIRENISEGYKSCGAVFYYDISLPIDYYYTLVDDMRKHMGNKCERVFGYGHLGKKLKTHSTYFLKNLTRFIFLLH</sequence>
<feature type="domain" description="FAD-binding oxidoreductase/transferase type 4 C-terminal" evidence="9">
    <location>
        <begin position="3"/>
        <end position="59"/>
    </location>
</feature>
<reference evidence="10" key="1">
    <citation type="journal article" date="2023" name="Insect Mol. Biol.">
        <title>Genome sequencing provides insights into the evolution of gene families encoding plant cell wall-degrading enzymes in longhorned beetles.</title>
        <authorList>
            <person name="Shin N.R."/>
            <person name="Okamura Y."/>
            <person name="Kirsch R."/>
            <person name="Pauchet Y."/>
        </authorList>
    </citation>
    <scope>NUCLEOTIDE SEQUENCE</scope>
    <source>
        <strain evidence="10">RBIC_L_NR</strain>
    </source>
</reference>
<dbReference type="Gene3D" id="3.30.70.2740">
    <property type="match status" value="1"/>
</dbReference>
<dbReference type="InterPro" id="IPR004113">
    <property type="entry name" value="FAD-bd_oxidored_4_C"/>
</dbReference>
<gene>
    <name evidence="10" type="ORF">NQ314_017603</name>
</gene>
<dbReference type="PANTHER" id="PTHR43716">
    <property type="entry name" value="D-2-HYDROXYGLUTARATE DEHYDROGENASE, MITOCHONDRIAL"/>
    <property type="match status" value="1"/>
</dbReference>
<dbReference type="PANTHER" id="PTHR43716:SF1">
    <property type="entry name" value="D-2-HYDROXYGLUTARATE DEHYDROGENASE, MITOCHONDRIAL"/>
    <property type="match status" value="1"/>
</dbReference>
<evidence type="ECO:0000256" key="2">
    <source>
        <dbReference type="ARBA" id="ARBA00022630"/>
    </source>
</evidence>
<keyword evidence="11" id="KW-1185">Reference proteome</keyword>
<dbReference type="Pfam" id="PF02913">
    <property type="entry name" value="FAD-oxidase_C"/>
    <property type="match status" value="1"/>
</dbReference>